<sequence length="205" mass="24139">MKALYLNILLIFILNVNLVFSQDKIELKEFGFSMNYPEGWFAYDSNQIVSNLKQYDFNKDEIDRFSKQVIKSVEYISLLKYEKGKYSGIIPTINIRVDKNPTKDILELQKALYLSLEQNKATFTNLHFIEKSNIVDIEGTKIIRTIFSYTLKSENVEYKLKSYKVLIPVGKFYININFIEEENKENNSILYEELINSIKIINLEK</sequence>
<evidence type="ECO:0008006" key="3">
    <source>
        <dbReference type="Google" id="ProtNLM"/>
    </source>
</evidence>
<name>A0ABX0IAE0_9FLAO</name>
<accession>A0ABX0IAE0</accession>
<protein>
    <recommendedName>
        <fullName evidence="3">PsbP C-terminal domain-containing protein</fullName>
    </recommendedName>
</protein>
<gene>
    <name evidence="1" type="ORF">G4L40_02475</name>
</gene>
<dbReference type="Proteomes" id="UP000761423">
    <property type="component" value="Unassembled WGS sequence"/>
</dbReference>
<evidence type="ECO:0000313" key="2">
    <source>
        <dbReference type="Proteomes" id="UP000761423"/>
    </source>
</evidence>
<proteinExistence type="predicted"/>
<dbReference type="EMBL" id="JAAJBV010000001">
    <property type="protein sequence ID" value="NHM03566.1"/>
    <property type="molecule type" value="Genomic_DNA"/>
</dbReference>
<dbReference type="RefSeq" id="WP_166235568.1">
    <property type="nucleotide sequence ID" value="NZ_JAAJBV010000001.1"/>
</dbReference>
<reference evidence="1 2" key="1">
    <citation type="submission" date="2020-02" db="EMBL/GenBank/DDBJ databases">
        <authorList>
            <person name="Chen W.-M."/>
        </authorList>
    </citation>
    <scope>NUCLEOTIDE SEQUENCE [LARGE SCALE GENOMIC DNA]</scope>
    <source>
        <strain evidence="1 2">TWA-26</strain>
    </source>
</reference>
<comment type="caution">
    <text evidence="1">The sequence shown here is derived from an EMBL/GenBank/DDBJ whole genome shotgun (WGS) entry which is preliminary data.</text>
</comment>
<evidence type="ECO:0000313" key="1">
    <source>
        <dbReference type="EMBL" id="NHM03566.1"/>
    </source>
</evidence>
<keyword evidence="2" id="KW-1185">Reference proteome</keyword>
<organism evidence="1 2">
    <name type="scientific">Flavobacterium celericrescens</name>
    <dbReference type="NCBI Taxonomy" id="2709780"/>
    <lineage>
        <taxon>Bacteria</taxon>
        <taxon>Pseudomonadati</taxon>
        <taxon>Bacteroidota</taxon>
        <taxon>Flavobacteriia</taxon>
        <taxon>Flavobacteriales</taxon>
        <taxon>Flavobacteriaceae</taxon>
        <taxon>Flavobacterium</taxon>
    </lineage>
</organism>